<feature type="region of interest" description="Disordered" evidence="1">
    <location>
        <begin position="1"/>
        <end position="23"/>
    </location>
</feature>
<organism evidence="2 3">
    <name type="scientific">Canariomyces notabilis</name>
    <dbReference type="NCBI Taxonomy" id="2074819"/>
    <lineage>
        <taxon>Eukaryota</taxon>
        <taxon>Fungi</taxon>
        <taxon>Dikarya</taxon>
        <taxon>Ascomycota</taxon>
        <taxon>Pezizomycotina</taxon>
        <taxon>Sordariomycetes</taxon>
        <taxon>Sordariomycetidae</taxon>
        <taxon>Sordariales</taxon>
        <taxon>Chaetomiaceae</taxon>
        <taxon>Canariomyces</taxon>
    </lineage>
</organism>
<dbReference type="EMBL" id="MU853334">
    <property type="protein sequence ID" value="KAK4115860.1"/>
    <property type="molecule type" value="Genomic_DNA"/>
</dbReference>
<evidence type="ECO:0000313" key="3">
    <source>
        <dbReference type="Proteomes" id="UP001302812"/>
    </source>
</evidence>
<proteinExistence type="predicted"/>
<dbReference type="AlphaFoldDB" id="A0AAN6TK40"/>
<keyword evidence="3" id="KW-1185">Reference proteome</keyword>
<name>A0AAN6TK40_9PEZI</name>
<evidence type="ECO:0000256" key="1">
    <source>
        <dbReference type="SAM" id="MobiDB-lite"/>
    </source>
</evidence>
<gene>
    <name evidence="2" type="ORF">N656DRAFT_404143</name>
</gene>
<comment type="caution">
    <text evidence="2">The sequence shown here is derived from an EMBL/GenBank/DDBJ whole genome shotgun (WGS) entry which is preliminary data.</text>
</comment>
<evidence type="ECO:0000313" key="2">
    <source>
        <dbReference type="EMBL" id="KAK4115860.1"/>
    </source>
</evidence>
<protein>
    <submittedName>
        <fullName evidence="2">Uncharacterized protein</fullName>
    </submittedName>
</protein>
<reference evidence="2" key="1">
    <citation type="journal article" date="2023" name="Mol. Phylogenet. Evol.">
        <title>Genome-scale phylogeny and comparative genomics of the fungal order Sordariales.</title>
        <authorList>
            <person name="Hensen N."/>
            <person name="Bonometti L."/>
            <person name="Westerberg I."/>
            <person name="Brannstrom I.O."/>
            <person name="Guillou S."/>
            <person name="Cros-Aarteil S."/>
            <person name="Calhoun S."/>
            <person name="Haridas S."/>
            <person name="Kuo A."/>
            <person name="Mondo S."/>
            <person name="Pangilinan J."/>
            <person name="Riley R."/>
            <person name="LaButti K."/>
            <person name="Andreopoulos B."/>
            <person name="Lipzen A."/>
            <person name="Chen C."/>
            <person name="Yan M."/>
            <person name="Daum C."/>
            <person name="Ng V."/>
            <person name="Clum A."/>
            <person name="Steindorff A."/>
            <person name="Ohm R.A."/>
            <person name="Martin F."/>
            <person name="Silar P."/>
            <person name="Natvig D.O."/>
            <person name="Lalanne C."/>
            <person name="Gautier V."/>
            <person name="Ament-Velasquez S.L."/>
            <person name="Kruys A."/>
            <person name="Hutchinson M.I."/>
            <person name="Powell A.J."/>
            <person name="Barry K."/>
            <person name="Miller A.N."/>
            <person name="Grigoriev I.V."/>
            <person name="Debuchy R."/>
            <person name="Gladieux P."/>
            <person name="Hiltunen Thoren M."/>
            <person name="Johannesson H."/>
        </authorList>
    </citation>
    <scope>NUCLEOTIDE SEQUENCE</scope>
    <source>
        <strain evidence="2">CBS 508.74</strain>
    </source>
</reference>
<dbReference type="GeneID" id="89933666"/>
<dbReference type="RefSeq" id="XP_064673430.1">
    <property type="nucleotide sequence ID" value="XM_064809542.1"/>
</dbReference>
<sequence>MQRLRKSRAGKAGCLPGSLSRPTASCLAPAGSSGFWWAGRPLSVCDVHPQQCLYIDPYLGGSCRLQPDMGQRRERSSSHRASSILIPRLAACNSIIKTLSTATATGRRRGTRCRT</sequence>
<accession>A0AAN6TK40</accession>
<reference evidence="2" key="2">
    <citation type="submission" date="2023-05" db="EMBL/GenBank/DDBJ databases">
        <authorList>
            <consortium name="Lawrence Berkeley National Laboratory"/>
            <person name="Steindorff A."/>
            <person name="Hensen N."/>
            <person name="Bonometti L."/>
            <person name="Westerberg I."/>
            <person name="Brannstrom I.O."/>
            <person name="Guillou S."/>
            <person name="Cros-Aarteil S."/>
            <person name="Calhoun S."/>
            <person name="Haridas S."/>
            <person name="Kuo A."/>
            <person name="Mondo S."/>
            <person name="Pangilinan J."/>
            <person name="Riley R."/>
            <person name="Labutti K."/>
            <person name="Andreopoulos B."/>
            <person name="Lipzen A."/>
            <person name="Chen C."/>
            <person name="Yanf M."/>
            <person name="Daum C."/>
            <person name="Ng V."/>
            <person name="Clum A."/>
            <person name="Ohm R."/>
            <person name="Martin F."/>
            <person name="Silar P."/>
            <person name="Natvig D."/>
            <person name="Lalanne C."/>
            <person name="Gautier V."/>
            <person name="Ament-Velasquez S.L."/>
            <person name="Kruys A."/>
            <person name="Hutchinson M.I."/>
            <person name="Powell A.J."/>
            <person name="Barry K."/>
            <person name="Miller A.N."/>
            <person name="Grigoriev I.V."/>
            <person name="Debuchy R."/>
            <person name="Gladieux P."/>
            <person name="Thoren M.H."/>
            <person name="Johannesson H."/>
        </authorList>
    </citation>
    <scope>NUCLEOTIDE SEQUENCE</scope>
    <source>
        <strain evidence="2">CBS 508.74</strain>
    </source>
</reference>
<dbReference type="Proteomes" id="UP001302812">
    <property type="component" value="Unassembled WGS sequence"/>
</dbReference>